<evidence type="ECO:0000313" key="2">
    <source>
        <dbReference type="EMBL" id="KAF1996857.1"/>
    </source>
</evidence>
<dbReference type="AlphaFoldDB" id="A0A6A5W6A0"/>
<organism evidence="2 3">
    <name type="scientific">Amniculicola lignicola CBS 123094</name>
    <dbReference type="NCBI Taxonomy" id="1392246"/>
    <lineage>
        <taxon>Eukaryota</taxon>
        <taxon>Fungi</taxon>
        <taxon>Dikarya</taxon>
        <taxon>Ascomycota</taxon>
        <taxon>Pezizomycotina</taxon>
        <taxon>Dothideomycetes</taxon>
        <taxon>Pleosporomycetidae</taxon>
        <taxon>Pleosporales</taxon>
        <taxon>Amniculicolaceae</taxon>
        <taxon>Amniculicola</taxon>
    </lineage>
</organism>
<name>A0A6A5W6A0_9PLEO</name>
<gene>
    <name evidence="2" type="ORF">P154DRAFT_525284</name>
</gene>
<reference evidence="2" key="1">
    <citation type="journal article" date="2020" name="Stud. Mycol.">
        <title>101 Dothideomycetes genomes: a test case for predicting lifestyles and emergence of pathogens.</title>
        <authorList>
            <person name="Haridas S."/>
            <person name="Albert R."/>
            <person name="Binder M."/>
            <person name="Bloem J."/>
            <person name="Labutti K."/>
            <person name="Salamov A."/>
            <person name="Andreopoulos B."/>
            <person name="Baker S."/>
            <person name="Barry K."/>
            <person name="Bills G."/>
            <person name="Bluhm B."/>
            <person name="Cannon C."/>
            <person name="Castanera R."/>
            <person name="Culley D."/>
            <person name="Daum C."/>
            <person name="Ezra D."/>
            <person name="Gonzalez J."/>
            <person name="Henrissat B."/>
            <person name="Kuo A."/>
            <person name="Liang C."/>
            <person name="Lipzen A."/>
            <person name="Lutzoni F."/>
            <person name="Magnuson J."/>
            <person name="Mondo S."/>
            <person name="Nolan M."/>
            <person name="Ohm R."/>
            <person name="Pangilinan J."/>
            <person name="Park H.-J."/>
            <person name="Ramirez L."/>
            <person name="Alfaro M."/>
            <person name="Sun H."/>
            <person name="Tritt A."/>
            <person name="Yoshinaga Y."/>
            <person name="Zwiers L.-H."/>
            <person name="Turgeon B."/>
            <person name="Goodwin S."/>
            <person name="Spatafora J."/>
            <person name="Crous P."/>
            <person name="Grigoriev I."/>
        </authorList>
    </citation>
    <scope>NUCLEOTIDE SEQUENCE</scope>
    <source>
        <strain evidence="2">CBS 123094</strain>
    </source>
</reference>
<dbReference type="Proteomes" id="UP000799779">
    <property type="component" value="Unassembled WGS sequence"/>
</dbReference>
<evidence type="ECO:0000256" key="1">
    <source>
        <dbReference type="SAM" id="MobiDB-lite"/>
    </source>
</evidence>
<dbReference type="EMBL" id="ML977620">
    <property type="protein sequence ID" value="KAF1996857.1"/>
    <property type="molecule type" value="Genomic_DNA"/>
</dbReference>
<feature type="compositionally biased region" description="Low complexity" evidence="1">
    <location>
        <begin position="1"/>
        <end position="11"/>
    </location>
</feature>
<feature type="region of interest" description="Disordered" evidence="1">
    <location>
        <begin position="1"/>
        <end position="22"/>
    </location>
</feature>
<evidence type="ECO:0000313" key="3">
    <source>
        <dbReference type="Proteomes" id="UP000799779"/>
    </source>
</evidence>
<proteinExistence type="predicted"/>
<protein>
    <submittedName>
        <fullName evidence="2">Uncharacterized protein</fullName>
    </submittedName>
</protein>
<sequence>MGSPRTTTARPRPLPRGKQFTGARRRAGWRRFELFSFASLLLTVAPAIPSC</sequence>
<accession>A0A6A5W6A0</accession>
<keyword evidence="3" id="KW-1185">Reference proteome</keyword>